<proteinExistence type="predicted"/>
<evidence type="ECO:0000313" key="1">
    <source>
        <dbReference type="EMBL" id="MED6150084.1"/>
    </source>
</evidence>
<dbReference type="Proteomes" id="UP001341840">
    <property type="component" value="Unassembled WGS sequence"/>
</dbReference>
<protein>
    <submittedName>
        <fullName evidence="1">Uncharacterized protein</fullName>
    </submittedName>
</protein>
<keyword evidence="2" id="KW-1185">Reference proteome</keyword>
<sequence>MLMAWLTVLKNMSEVAVELRECSIGDPEGTCCLVIRLPPKARRVILAEKFRQHCLDSGFPRTIKVCSNGVCFATLKPDAFIDNKRITVRDDLNGHKVVHLTIRPTLLDHFNKSIRCFQGNIHED</sequence>
<organism evidence="1 2">
    <name type="scientific">Stylosanthes scabra</name>
    <dbReference type="NCBI Taxonomy" id="79078"/>
    <lineage>
        <taxon>Eukaryota</taxon>
        <taxon>Viridiplantae</taxon>
        <taxon>Streptophyta</taxon>
        <taxon>Embryophyta</taxon>
        <taxon>Tracheophyta</taxon>
        <taxon>Spermatophyta</taxon>
        <taxon>Magnoliopsida</taxon>
        <taxon>eudicotyledons</taxon>
        <taxon>Gunneridae</taxon>
        <taxon>Pentapetalae</taxon>
        <taxon>rosids</taxon>
        <taxon>fabids</taxon>
        <taxon>Fabales</taxon>
        <taxon>Fabaceae</taxon>
        <taxon>Papilionoideae</taxon>
        <taxon>50 kb inversion clade</taxon>
        <taxon>dalbergioids sensu lato</taxon>
        <taxon>Dalbergieae</taxon>
        <taxon>Pterocarpus clade</taxon>
        <taxon>Stylosanthes</taxon>
    </lineage>
</organism>
<accession>A0ABU6TMQ7</accession>
<reference evidence="1 2" key="1">
    <citation type="journal article" date="2023" name="Plants (Basel)">
        <title>Bridging the Gap: Combining Genomics and Transcriptomics Approaches to Understand Stylosanthes scabra, an Orphan Legume from the Brazilian Caatinga.</title>
        <authorList>
            <person name="Ferreira-Neto J.R.C."/>
            <person name="da Silva M.D."/>
            <person name="Binneck E."/>
            <person name="de Melo N.F."/>
            <person name="da Silva R.H."/>
            <person name="de Melo A.L.T.M."/>
            <person name="Pandolfi V."/>
            <person name="Bustamante F.O."/>
            <person name="Brasileiro-Vidal A.C."/>
            <person name="Benko-Iseppon A.M."/>
        </authorList>
    </citation>
    <scope>NUCLEOTIDE SEQUENCE [LARGE SCALE GENOMIC DNA]</scope>
    <source>
        <tissue evidence="1">Leaves</tissue>
    </source>
</reference>
<gene>
    <name evidence="1" type="ORF">PIB30_068826</name>
</gene>
<comment type="caution">
    <text evidence="1">The sequence shown here is derived from an EMBL/GenBank/DDBJ whole genome shotgun (WGS) entry which is preliminary data.</text>
</comment>
<evidence type="ECO:0000313" key="2">
    <source>
        <dbReference type="Proteomes" id="UP001341840"/>
    </source>
</evidence>
<dbReference type="EMBL" id="JASCZI010091365">
    <property type="protein sequence ID" value="MED6150084.1"/>
    <property type="molecule type" value="Genomic_DNA"/>
</dbReference>
<name>A0ABU6TMQ7_9FABA</name>